<evidence type="ECO:0000256" key="2">
    <source>
        <dbReference type="ARBA" id="ARBA00022833"/>
    </source>
</evidence>
<dbReference type="RefSeq" id="WP_075083926.1">
    <property type="nucleotide sequence ID" value="NZ_CP042912.1"/>
</dbReference>
<accession>A0A5B9PCM8</accession>
<dbReference type="PROSITE" id="PS51747">
    <property type="entry name" value="CYT_DCMP_DEAMINASES_2"/>
    <property type="match status" value="1"/>
</dbReference>
<dbReference type="GO" id="GO:0008270">
    <property type="term" value="F:zinc ion binding"/>
    <property type="evidence" value="ECO:0007669"/>
    <property type="project" value="InterPro"/>
</dbReference>
<dbReference type="Pfam" id="PF00383">
    <property type="entry name" value="dCMP_cyt_deam_1"/>
    <property type="match status" value="1"/>
</dbReference>
<keyword evidence="2" id="KW-0862">Zinc</keyword>
<sequence>MHFKVELPDWVLEESAKLPEVMPTLESQMEAVIRFSKLNYEKDTGGPFAAGIFEKETGKRVVIGVNRVVPGNNSTAHAEIVTIAMAQAMLKTFDLGGPEMPNYRLVVNARPCAMCFGSIPWSGVRSLAFAACGEEVEKITGFDEGPIHPQWQQELRNRDIEVIEHVMAEQAYEVFREFANSGSPIYNGRGGDS</sequence>
<name>A0A5B9PCM8_9BACT</name>
<evidence type="ECO:0000259" key="3">
    <source>
        <dbReference type="PROSITE" id="PS51747"/>
    </source>
</evidence>
<dbReference type="PROSITE" id="PS00903">
    <property type="entry name" value="CYT_DCMP_DEAMINASES_1"/>
    <property type="match status" value="1"/>
</dbReference>
<dbReference type="AlphaFoldDB" id="A0A5B9PCM8"/>
<dbReference type="EMBL" id="CP042912">
    <property type="protein sequence ID" value="QEG24497.1"/>
    <property type="molecule type" value="Genomic_DNA"/>
</dbReference>
<dbReference type="SUPFAM" id="SSF53927">
    <property type="entry name" value="Cytidine deaminase-like"/>
    <property type="match status" value="1"/>
</dbReference>
<dbReference type="EC" id="3.5.4.3" evidence="4"/>
<evidence type="ECO:0000313" key="5">
    <source>
        <dbReference type="Proteomes" id="UP000322214"/>
    </source>
</evidence>
<dbReference type="GO" id="GO:0008892">
    <property type="term" value="F:guanine deaminase activity"/>
    <property type="evidence" value="ECO:0007669"/>
    <property type="project" value="UniProtKB-EC"/>
</dbReference>
<dbReference type="Proteomes" id="UP000322214">
    <property type="component" value="Chromosome"/>
</dbReference>
<dbReference type="InterPro" id="IPR002125">
    <property type="entry name" value="CMP_dCMP_dom"/>
</dbReference>
<protein>
    <submittedName>
        <fullName evidence="4">Guanine deaminase</fullName>
        <ecNumber evidence="4">3.5.4.3</ecNumber>
    </submittedName>
</protein>
<keyword evidence="5" id="KW-1185">Reference proteome</keyword>
<feature type="domain" description="CMP/dCMP-type deaminase" evidence="3">
    <location>
        <begin position="23"/>
        <end position="155"/>
    </location>
</feature>
<proteinExistence type="predicted"/>
<evidence type="ECO:0000256" key="1">
    <source>
        <dbReference type="ARBA" id="ARBA00022723"/>
    </source>
</evidence>
<keyword evidence="1" id="KW-0479">Metal-binding</keyword>
<evidence type="ECO:0000313" key="4">
    <source>
        <dbReference type="EMBL" id="QEG24497.1"/>
    </source>
</evidence>
<dbReference type="Gene3D" id="3.40.140.10">
    <property type="entry name" value="Cytidine Deaminase, domain 2"/>
    <property type="match status" value="1"/>
</dbReference>
<keyword evidence="4" id="KW-0378">Hydrolase</keyword>
<reference evidence="4 5" key="1">
    <citation type="submission" date="2019-08" db="EMBL/GenBank/DDBJ databases">
        <title>Deep-cultivation of Planctomycetes and their phenomic and genomic characterization uncovers novel biology.</title>
        <authorList>
            <person name="Wiegand S."/>
            <person name="Jogler M."/>
            <person name="Boedeker C."/>
            <person name="Pinto D."/>
            <person name="Vollmers J."/>
            <person name="Rivas-Marin E."/>
            <person name="Kohn T."/>
            <person name="Peeters S.H."/>
            <person name="Heuer A."/>
            <person name="Rast P."/>
            <person name="Oberbeckmann S."/>
            <person name="Bunk B."/>
            <person name="Jeske O."/>
            <person name="Meyerdierks A."/>
            <person name="Storesund J.E."/>
            <person name="Kallscheuer N."/>
            <person name="Luecker S."/>
            <person name="Lage O.M."/>
            <person name="Pohl T."/>
            <person name="Merkel B.J."/>
            <person name="Hornburger P."/>
            <person name="Mueller R.-W."/>
            <person name="Bruemmer F."/>
            <person name="Labrenz M."/>
            <person name="Spormann A.M."/>
            <person name="Op den Camp H."/>
            <person name="Overmann J."/>
            <person name="Amann R."/>
            <person name="Jetten M.S.M."/>
            <person name="Mascher T."/>
            <person name="Medema M.H."/>
            <person name="Devos D.P."/>
            <person name="Kaster A.-K."/>
            <person name="Ovreas L."/>
            <person name="Rohde M."/>
            <person name="Galperin M.Y."/>
            <person name="Jogler C."/>
        </authorList>
    </citation>
    <scope>NUCLEOTIDE SEQUENCE [LARGE SCALE GENOMIC DNA]</scope>
    <source>
        <strain evidence="4 5">FC18</strain>
    </source>
</reference>
<gene>
    <name evidence="4" type="primary">guaD</name>
    <name evidence="4" type="ORF">MFFC18_44170</name>
</gene>
<dbReference type="InterPro" id="IPR016193">
    <property type="entry name" value="Cytidine_deaminase-like"/>
</dbReference>
<dbReference type="InterPro" id="IPR016192">
    <property type="entry name" value="APOBEC/CMP_deaminase_Zn-bd"/>
</dbReference>
<dbReference type="CDD" id="cd01285">
    <property type="entry name" value="nucleoside_deaminase"/>
    <property type="match status" value="1"/>
</dbReference>
<organism evidence="4 5">
    <name type="scientific">Mariniblastus fucicola</name>
    <dbReference type="NCBI Taxonomy" id="980251"/>
    <lineage>
        <taxon>Bacteria</taxon>
        <taxon>Pseudomonadati</taxon>
        <taxon>Planctomycetota</taxon>
        <taxon>Planctomycetia</taxon>
        <taxon>Pirellulales</taxon>
        <taxon>Pirellulaceae</taxon>
        <taxon>Mariniblastus</taxon>
    </lineage>
</organism>
<dbReference type="KEGG" id="mff:MFFC18_44170"/>
<dbReference type="STRING" id="980251.GCA_001642875_01152"/>